<reference evidence="11 12" key="2">
    <citation type="submission" date="2018-12" db="EMBL/GenBank/DDBJ databases">
        <title>Nakamurella antarcticus sp. nov., isolated from Antarctica South Shetland Islands soil.</title>
        <authorList>
            <person name="Peng F."/>
        </authorList>
    </citation>
    <scope>NUCLEOTIDE SEQUENCE [LARGE SCALE GENOMIC DNA]</scope>
    <source>
        <strain evidence="11 12">S14-144</strain>
    </source>
</reference>
<evidence type="ECO:0000256" key="8">
    <source>
        <dbReference type="ARBA" id="ARBA00022842"/>
    </source>
</evidence>
<dbReference type="Gene3D" id="3.10.520.10">
    <property type="entry name" value="ApbE-like domains"/>
    <property type="match status" value="2"/>
</dbReference>
<dbReference type="OrthoDB" id="9778595at2"/>
<evidence type="ECO:0000313" key="11">
    <source>
        <dbReference type="EMBL" id="AZI58237.1"/>
    </source>
</evidence>
<proteinExistence type="predicted"/>
<evidence type="ECO:0000256" key="1">
    <source>
        <dbReference type="ARBA" id="ARBA00001946"/>
    </source>
</evidence>
<evidence type="ECO:0000256" key="3">
    <source>
        <dbReference type="ARBA" id="ARBA00016337"/>
    </source>
</evidence>
<reference evidence="11 12" key="1">
    <citation type="submission" date="2018-11" db="EMBL/GenBank/DDBJ databases">
        <authorList>
            <person name="Da X."/>
        </authorList>
    </citation>
    <scope>NUCLEOTIDE SEQUENCE [LARGE SCALE GENOMIC DNA]</scope>
    <source>
        <strain evidence="11 12">S14-144</strain>
    </source>
</reference>
<keyword evidence="8" id="KW-0460">Magnesium</keyword>
<gene>
    <name evidence="11" type="ORF">EH165_08890</name>
</gene>
<evidence type="ECO:0000256" key="6">
    <source>
        <dbReference type="ARBA" id="ARBA00022723"/>
    </source>
</evidence>
<dbReference type="EMBL" id="CP034170">
    <property type="protein sequence ID" value="AZI58237.1"/>
    <property type="molecule type" value="Genomic_DNA"/>
</dbReference>
<dbReference type="Pfam" id="PF02424">
    <property type="entry name" value="ApbE"/>
    <property type="match status" value="2"/>
</dbReference>
<keyword evidence="12" id="KW-1185">Reference proteome</keyword>
<dbReference type="SUPFAM" id="SSF143631">
    <property type="entry name" value="ApbE-like"/>
    <property type="match status" value="1"/>
</dbReference>
<evidence type="ECO:0000256" key="2">
    <source>
        <dbReference type="ARBA" id="ARBA00011955"/>
    </source>
</evidence>
<dbReference type="InterPro" id="IPR003374">
    <property type="entry name" value="ApbE-like_sf"/>
</dbReference>
<dbReference type="KEGG" id="nak:EH165_08890"/>
<evidence type="ECO:0000313" key="12">
    <source>
        <dbReference type="Proteomes" id="UP000268084"/>
    </source>
</evidence>
<keyword evidence="5 11" id="KW-0808">Transferase</keyword>
<dbReference type="PANTHER" id="PTHR30040">
    <property type="entry name" value="THIAMINE BIOSYNTHESIS LIPOPROTEIN APBE"/>
    <property type="match status" value="1"/>
</dbReference>
<dbReference type="AlphaFoldDB" id="A0A3G8ZN55"/>
<evidence type="ECO:0000256" key="9">
    <source>
        <dbReference type="ARBA" id="ARBA00031306"/>
    </source>
</evidence>
<dbReference type="RefSeq" id="WP_124799146.1">
    <property type="nucleotide sequence ID" value="NZ_CP034170.1"/>
</dbReference>
<comment type="catalytic activity">
    <reaction evidence="10">
        <text>L-threonyl-[protein] + FAD = FMN-L-threonyl-[protein] + AMP + H(+)</text>
        <dbReference type="Rhea" id="RHEA:36847"/>
        <dbReference type="Rhea" id="RHEA-COMP:11060"/>
        <dbReference type="Rhea" id="RHEA-COMP:11061"/>
        <dbReference type="ChEBI" id="CHEBI:15378"/>
        <dbReference type="ChEBI" id="CHEBI:30013"/>
        <dbReference type="ChEBI" id="CHEBI:57692"/>
        <dbReference type="ChEBI" id="CHEBI:74257"/>
        <dbReference type="ChEBI" id="CHEBI:456215"/>
        <dbReference type="EC" id="2.7.1.180"/>
    </reaction>
</comment>
<dbReference type="PANTHER" id="PTHR30040:SF2">
    <property type="entry name" value="FAD:PROTEIN FMN TRANSFERASE"/>
    <property type="match status" value="1"/>
</dbReference>
<accession>A0A3G8ZN55</accession>
<evidence type="ECO:0000256" key="10">
    <source>
        <dbReference type="ARBA" id="ARBA00048540"/>
    </source>
</evidence>
<evidence type="ECO:0000256" key="7">
    <source>
        <dbReference type="ARBA" id="ARBA00022827"/>
    </source>
</evidence>
<dbReference type="GO" id="GO:0016740">
    <property type="term" value="F:transferase activity"/>
    <property type="evidence" value="ECO:0007669"/>
    <property type="project" value="UniProtKB-KW"/>
</dbReference>
<sequence length="220" mass="23265">MVWAELAQADRIFSTYRQDSDISQINRGLLHPAHAHPDVSTVLQIADEARQLTGGAFDAYANGQLDPSGVVKGWAAQKASRQLANLGVDYYLNAGGDIIAGVTDPSDPWTFGIEDPRNPGQLATTVKVGNGALATSGAAHRGAHILDPATRLPVDTGLQVSVLGKDLTWTDILATAAVVKGPEMLTSGHWIEGYQALFLYASGKCLATDGFPRNKDIGTT</sequence>
<dbReference type="Proteomes" id="UP000268084">
    <property type="component" value="Chromosome"/>
</dbReference>
<keyword evidence="6" id="KW-0479">Metal-binding</keyword>
<dbReference type="EC" id="2.7.1.180" evidence="2"/>
<organism evidence="11 12">
    <name type="scientific">Nakamurella antarctica</name>
    <dbReference type="NCBI Taxonomy" id="1902245"/>
    <lineage>
        <taxon>Bacteria</taxon>
        <taxon>Bacillati</taxon>
        <taxon>Actinomycetota</taxon>
        <taxon>Actinomycetes</taxon>
        <taxon>Nakamurellales</taxon>
        <taxon>Nakamurellaceae</taxon>
        <taxon>Nakamurella</taxon>
    </lineage>
</organism>
<name>A0A3G8ZN55_9ACTN</name>
<dbReference type="InterPro" id="IPR024932">
    <property type="entry name" value="ApbE"/>
</dbReference>
<comment type="cofactor">
    <cofactor evidence="1">
        <name>Mg(2+)</name>
        <dbReference type="ChEBI" id="CHEBI:18420"/>
    </cofactor>
</comment>
<evidence type="ECO:0000256" key="4">
    <source>
        <dbReference type="ARBA" id="ARBA00022630"/>
    </source>
</evidence>
<evidence type="ECO:0000256" key="5">
    <source>
        <dbReference type="ARBA" id="ARBA00022679"/>
    </source>
</evidence>
<protein>
    <recommendedName>
        <fullName evidence="3">FAD:protein FMN transferase</fullName>
        <ecNumber evidence="2">2.7.1.180</ecNumber>
    </recommendedName>
    <alternativeName>
        <fullName evidence="9">Flavin transferase</fullName>
    </alternativeName>
</protein>
<keyword evidence="4" id="KW-0285">Flavoprotein</keyword>
<dbReference type="GO" id="GO:0046872">
    <property type="term" value="F:metal ion binding"/>
    <property type="evidence" value="ECO:0007669"/>
    <property type="project" value="UniProtKB-KW"/>
</dbReference>
<keyword evidence="7" id="KW-0274">FAD</keyword>